<dbReference type="AlphaFoldDB" id="A0A7J6C0I2"/>
<protein>
    <submittedName>
        <fullName evidence="1">Uncharacterized protein</fullName>
    </submittedName>
</protein>
<keyword evidence="2" id="KW-1185">Reference proteome</keyword>
<proteinExistence type="predicted"/>
<reference evidence="1 2" key="1">
    <citation type="submission" date="2020-04" db="EMBL/GenBank/DDBJ databases">
        <title>Chromosome-level genome assembly of a cyprinid fish Onychostoma macrolepis by integration of Nanopore Sequencing, Bionano and Hi-C technology.</title>
        <authorList>
            <person name="Wang D."/>
        </authorList>
    </citation>
    <scope>NUCLEOTIDE SEQUENCE [LARGE SCALE GENOMIC DNA]</scope>
    <source>
        <strain evidence="1">SWU-2019</strain>
        <tissue evidence="1">Muscle</tissue>
    </source>
</reference>
<organism evidence="1 2">
    <name type="scientific">Onychostoma macrolepis</name>
    <dbReference type="NCBI Taxonomy" id="369639"/>
    <lineage>
        <taxon>Eukaryota</taxon>
        <taxon>Metazoa</taxon>
        <taxon>Chordata</taxon>
        <taxon>Craniata</taxon>
        <taxon>Vertebrata</taxon>
        <taxon>Euteleostomi</taxon>
        <taxon>Actinopterygii</taxon>
        <taxon>Neopterygii</taxon>
        <taxon>Teleostei</taxon>
        <taxon>Ostariophysi</taxon>
        <taxon>Cypriniformes</taxon>
        <taxon>Cyprinidae</taxon>
        <taxon>Acrossocheilinae</taxon>
        <taxon>Onychostoma</taxon>
    </lineage>
</organism>
<dbReference type="EMBL" id="JAAMOB010000019">
    <property type="protein sequence ID" value="KAF4100700.1"/>
    <property type="molecule type" value="Genomic_DNA"/>
</dbReference>
<gene>
    <name evidence="1" type="ORF">G5714_018896</name>
</gene>
<evidence type="ECO:0000313" key="2">
    <source>
        <dbReference type="Proteomes" id="UP000579812"/>
    </source>
</evidence>
<comment type="caution">
    <text evidence="1">The sequence shown here is derived from an EMBL/GenBank/DDBJ whole genome shotgun (WGS) entry which is preliminary data.</text>
</comment>
<sequence>MAHSRPDKLTFSNPSLGKAYPSDTASTELLANIGGCRRNLPTTQLTFLSYSSDSVSPDPLNGRRRALPARQPYLLKSYAGQGLPVQHTPLAFKQVSTLTSWMAAKRPDQLYLFRLYLFDTVSLDLPSNAERRCRSRPPTYFSVRRATTPSHQPPWVSPACRTPSTCLFYPHTFSPRLARPTRPISPESQSPSDAARALPVSGFSLLPTCRQGYPSDIVVLISCRTLTLVSRWAPVLAARK</sequence>
<name>A0A7J6C0I2_9TELE</name>
<accession>A0A7J6C0I2</accession>
<dbReference type="Proteomes" id="UP000579812">
    <property type="component" value="Unassembled WGS sequence"/>
</dbReference>
<evidence type="ECO:0000313" key="1">
    <source>
        <dbReference type="EMBL" id="KAF4100700.1"/>
    </source>
</evidence>